<evidence type="ECO:0000313" key="3">
    <source>
        <dbReference type="Proteomes" id="UP001187415"/>
    </source>
</evidence>
<protein>
    <submittedName>
        <fullName evidence="2">Uncharacterized protein</fullName>
    </submittedName>
</protein>
<comment type="caution">
    <text evidence="2">The sequence shown here is derived from an EMBL/GenBank/DDBJ whole genome shotgun (WGS) entry which is preliminary data.</text>
</comment>
<gene>
    <name evidence="2" type="ORF">Q5P01_006804</name>
</gene>
<dbReference type="Proteomes" id="UP001187415">
    <property type="component" value="Unassembled WGS sequence"/>
</dbReference>
<evidence type="ECO:0000313" key="2">
    <source>
        <dbReference type="EMBL" id="KAK2854143.1"/>
    </source>
</evidence>
<keyword evidence="3" id="KW-1185">Reference proteome</keyword>
<reference evidence="2" key="1">
    <citation type="submission" date="2023-07" db="EMBL/GenBank/DDBJ databases">
        <title>Chromosome-level Genome Assembly of Striped Snakehead (Channa striata).</title>
        <authorList>
            <person name="Liu H."/>
        </authorList>
    </citation>
    <scope>NUCLEOTIDE SEQUENCE</scope>
    <source>
        <strain evidence="2">Gz</strain>
        <tissue evidence="2">Muscle</tissue>
    </source>
</reference>
<proteinExistence type="predicted"/>
<dbReference type="EMBL" id="JAUPFM010000004">
    <property type="protein sequence ID" value="KAK2854143.1"/>
    <property type="molecule type" value="Genomic_DNA"/>
</dbReference>
<name>A0AA88NDU1_CHASR</name>
<feature type="region of interest" description="Disordered" evidence="1">
    <location>
        <begin position="27"/>
        <end position="58"/>
    </location>
</feature>
<accession>A0AA88NDU1</accession>
<organism evidence="2 3">
    <name type="scientific">Channa striata</name>
    <name type="common">Snakehead murrel</name>
    <name type="synonym">Ophicephalus striatus</name>
    <dbReference type="NCBI Taxonomy" id="64152"/>
    <lineage>
        <taxon>Eukaryota</taxon>
        <taxon>Metazoa</taxon>
        <taxon>Chordata</taxon>
        <taxon>Craniata</taxon>
        <taxon>Vertebrata</taxon>
        <taxon>Euteleostomi</taxon>
        <taxon>Actinopterygii</taxon>
        <taxon>Neopterygii</taxon>
        <taxon>Teleostei</taxon>
        <taxon>Neoteleostei</taxon>
        <taxon>Acanthomorphata</taxon>
        <taxon>Anabantaria</taxon>
        <taxon>Anabantiformes</taxon>
        <taxon>Channoidei</taxon>
        <taxon>Channidae</taxon>
        <taxon>Channa</taxon>
    </lineage>
</organism>
<dbReference type="AlphaFoldDB" id="A0AA88NDU1"/>
<sequence>MKWVVHRVSSPLNPICPADVAQHMLTCSHSLPQRQRRRTRARRKAEQRRREGSPVNHKCPVQPGEAVAACSLPCYNPI</sequence>
<evidence type="ECO:0000256" key="1">
    <source>
        <dbReference type="SAM" id="MobiDB-lite"/>
    </source>
</evidence>
<feature type="compositionally biased region" description="Basic residues" evidence="1">
    <location>
        <begin position="34"/>
        <end position="47"/>
    </location>
</feature>